<feature type="transmembrane region" description="Helical" evidence="6">
    <location>
        <begin position="62"/>
        <end position="83"/>
    </location>
</feature>
<comment type="subcellular location">
    <subcellularLocation>
        <location evidence="1">Cell membrane</location>
        <topology evidence="1">Multi-pass membrane protein</topology>
    </subcellularLocation>
</comment>
<evidence type="ECO:0000256" key="2">
    <source>
        <dbReference type="ARBA" id="ARBA00022475"/>
    </source>
</evidence>
<organism evidence="7 8">
    <name type="scientific">Candidatus Magnetominusculus xianensis</name>
    <dbReference type="NCBI Taxonomy" id="1748249"/>
    <lineage>
        <taxon>Bacteria</taxon>
        <taxon>Pseudomonadati</taxon>
        <taxon>Nitrospirota</taxon>
        <taxon>Nitrospiria</taxon>
        <taxon>Nitrospirales</taxon>
        <taxon>Nitrospiraceae</taxon>
        <taxon>Candidatus Magnetominusculus</taxon>
    </lineage>
</organism>
<dbReference type="Pfam" id="PF03899">
    <property type="entry name" value="ATP-synt_I"/>
    <property type="match status" value="1"/>
</dbReference>
<evidence type="ECO:0000256" key="1">
    <source>
        <dbReference type="ARBA" id="ARBA00004651"/>
    </source>
</evidence>
<evidence type="ECO:0000313" key="8">
    <source>
        <dbReference type="Proteomes" id="UP000060487"/>
    </source>
</evidence>
<protein>
    <recommendedName>
        <fullName evidence="9">ATP synthase I chain</fullName>
    </recommendedName>
</protein>
<keyword evidence="3 6" id="KW-0812">Transmembrane</keyword>
<proteinExistence type="predicted"/>
<dbReference type="InterPro" id="IPR005598">
    <property type="entry name" value="ATP_synth_I"/>
</dbReference>
<evidence type="ECO:0000256" key="4">
    <source>
        <dbReference type="ARBA" id="ARBA00022989"/>
    </source>
</evidence>
<evidence type="ECO:0008006" key="9">
    <source>
        <dbReference type="Google" id="ProtNLM"/>
    </source>
</evidence>
<accession>A0ABR5SHX0</accession>
<evidence type="ECO:0000256" key="3">
    <source>
        <dbReference type="ARBA" id="ARBA00022692"/>
    </source>
</evidence>
<dbReference type="RefSeq" id="WP_085051243.1">
    <property type="nucleotide sequence ID" value="NZ_LNQR01000028.1"/>
</dbReference>
<dbReference type="Proteomes" id="UP000060487">
    <property type="component" value="Unassembled WGS sequence"/>
</dbReference>
<name>A0ABR5SHX0_9BACT</name>
<gene>
    <name evidence="7" type="ORF">ASN18_0714</name>
</gene>
<evidence type="ECO:0000256" key="6">
    <source>
        <dbReference type="SAM" id="Phobius"/>
    </source>
</evidence>
<feature type="transmembrane region" description="Helical" evidence="6">
    <location>
        <begin position="32"/>
        <end position="50"/>
    </location>
</feature>
<sequence>MIRSVTVKTLAALVVAVVISLAAGYGRMSLSIALGGIVGLLNFVSLSKSIGGLLNAEGVAPVMLIFNMVRLMLVMGIIFVLIYLKLAEIIGLSIGLTVSFLVVIITGYFNSGKKS</sequence>
<reference evidence="7 8" key="1">
    <citation type="submission" date="2015-11" db="EMBL/GenBank/DDBJ databases">
        <authorList>
            <person name="Lin W."/>
        </authorList>
    </citation>
    <scope>NUCLEOTIDE SEQUENCE [LARGE SCALE GENOMIC DNA]</scope>
    <source>
        <strain evidence="7 8">HCH-1</strain>
    </source>
</reference>
<comment type="caution">
    <text evidence="7">The sequence shown here is derived from an EMBL/GenBank/DDBJ whole genome shotgun (WGS) entry which is preliminary data.</text>
</comment>
<feature type="transmembrane region" description="Helical" evidence="6">
    <location>
        <begin position="89"/>
        <end position="109"/>
    </location>
</feature>
<keyword evidence="5 6" id="KW-0472">Membrane</keyword>
<keyword evidence="2" id="KW-1003">Cell membrane</keyword>
<evidence type="ECO:0000313" key="7">
    <source>
        <dbReference type="EMBL" id="KWT91812.1"/>
    </source>
</evidence>
<evidence type="ECO:0000256" key="5">
    <source>
        <dbReference type="ARBA" id="ARBA00023136"/>
    </source>
</evidence>
<dbReference type="EMBL" id="LNQR01000028">
    <property type="protein sequence ID" value="KWT91812.1"/>
    <property type="molecule type" value="Genomic_DNA"/>
</dbReference>
<keyword evidence="8" id="KW-1185">Reference proteome</keyword>
<keyword evidence="4 6" id="KW-1133">Transmembrane helix</keyword>